<proteinExistence type="predicted"/>
<comment type="caution">
    <text evidence="2">The sequence shown here is derived from an EMBL/GenBank/DDBJ whole genome shotgun (WGS) entry which is preliminary data.</text>
</comment>
<evidence type="ECO:0000313" key="2">
    <source>
        <dbReference type="EMBL" id="KAJ1136356.1"/>
    </source>
</evidence>
<reference evidence="2" key="1">
    <citation type="journal article" date="2022" name="bioRxiv">
        <title>Sequencing and chromosome-scale assembly of the giantPleurodeles waltlgenome.</title>
        <authorList>
            <person name="Brown T."/>
            <person name="Elewa A."/>
            <person name="Iarovenko S."/>
            <person name="Subramanian E."/>
            <person name="Araus A.J."/>
            <person name="Petzold A."/>
            <person name="Susuki M."/>
            <person name="Suzuki K.-i.T."/>
            <person name="Hayashi T."/>
            <person name="Toyoda A."/>
            <person name="Oliveira C."/>
            <person name="Osipova E."/>
            <person name="Leigh N.D."/>
            <person name="Simon A."/>
            <person name="Yun M.H."/>
        </authorList>
    </citation>
    <scope>NUCLEOTIDE SEQUENCE</scope>
    <source>
        <strain evidence="2">20211129_DDA</strain>
        <tissue evidence="2">Liver</tissue>
    </source>
</reference>
<name>A0AAV7Q708_PLEWA</name>
<organism evidence="2 3">
    <name type="scientific">Pleurodeles waltl</name>
    <name type="common">Iberian ribbed newt</name>
    <dbReference type="NCBI Taxonomy" id="8319"/>
    <lineage>
        <taxon>Eukaryota</taxon>
        <taxon>Metazoa</taxon>
        <taxon>Chordata</taxon>
        <taxon>Craniata</taxon>
        <taxon>Vertebrata</taxon>
        <taxon>Euteleostomi</taxon>
        <taxon>Amphibia</taxon>
        <taxon>Batrachia</taxon>
        <taxon>Caudata</taxon>
        <taxon>Salamandroidea</taxon>
        <taxon>Salamandridae</taxon>
        <taxon>Pleurodelinae</taxon>
        <taxon>Pleurodeles</taxon>
    </lineage>
</organism>
<dbReference type="AlphaFoldDB" id="A0AAV7Q708"/>
<dbReference type="Proteomes" id="UP001066276">
    <property type="component" value="Chromosome 6"/>
</dbReference>
<accession>A0AAV7Q708</accession>
<feature type="region of interest" description="Disordered" evidence="1">
    <location>
        <begin position="1"/>
        <end position="34"/>
    </location>
</feature>
<sequence length="117" mass="12669">MSVSGATLVSTSVRGHPRSQDLIPHDAPEEDSAGPVAIGKLASRLQHYQLLLAGRKEFLGQRVSYAPDVIVPGNVSKFSRRVYSLRGHRGMKEFLGYAADACDLRCDLLITCASGEK</sequence>
<evidence type="ECO:0000313" key="3">
    <source>
        <dbReference type="Proteomes" id="UP001066276"/>
    </source>
</evidence>
<keyword evidence="3" id="KW-1185">Reference proteome</keyword>
<dbReference type="EMBL" id="JANPWB010000010">
    <property type="protein sequence ID" value="KAJ1136356.1"/>
    <property type="molecule type" value="Genomic_DNA"/>
</dbReference>
<protein>
    <submittedName>
        <fullName evidence="2">Uncharacterized protein</fullName>
    </submittedName>
</protein>
<feature type="compositionally biased region" description="Polar residues" evidence="1">
    <location>
        <begin position="1"/>
        <end position="13"/>
    </location>
</feature>
<evidence type="ECO:0000256" key="1">
    <source>
        <dbReference type="SAM" id="MobiDB-lite"/>
    </source>
</evidence>
<gene>
    <name evidence="2" type="ORF">NDU88_002773</name>
</gene>